<organism evidence="9 10">
    <name type="scientific">Streptomyces netropsis</name>
    <name type="common">Streptoverticillium netropsis</name>
    <dbReference type="NCBI Taxonomy" id="55404"/>
    <lineage>
        <taxon>Bacteria</taxon>
        <taxon>Bacillati</taxon>
        <taxon>Actinomycetota</taxon>
        <taxon>Actinomycetes</taxon>
        <taxon>Kitasatosporales</taxon>
        <taxon>Streptomycetaceae</taxon>
        <taxon>Streptomyces</taxon>
    </lineage>
</organism>
<dbReference type="PRINTS" id="PR00364">
    <property type="entry name" value="DISEASERSIST"/>
</dbReference>
<dbReference type="Gene3D" id="1.10.8.430">
    <property type="entry name" value="Helical domain of apoptotic protease-activating factors"/>
    <property type="match status" value="1"/>
</dbReference>
<dbReference type="SMART" id="SM00028">
    <property type="entry name" value="TPR"/>
    <property type="match status" value="5"/>
</dbReference>
<evidence type="ECO:0000256" key="7">
    <source>
        <dbReference type="PROSITE-ProRule" id="PRU01091"/>
    </source>
</evidence>
<dbReference type="Proteomes" id="UP000556436">
    <property type="component" value="Unassembled WGS sequence"/>
</dbReference>
<comment type="similarity">
    <text evidence="1">Belongs to the AfsR/DnrI/RedD regulatory family.</text>
</comment>
<dbReference type="InterPro" id="IPR011990">
    <property type="entry name" value="TPR-like_helical_dom_sf"/>
</dbReference>
<dbReference type="Pfam" id="PF00486">
    <property type="entry name" value="Trans_reg_C"/>
    <property type="match status" value="1"/>
</dbReference>
<proteinExistence type="inferred from homology"/>
<evidence type="ECO:0000256" key="4">
    <source>
        <dbReference type="ARBA" id="ARBA00023015"/>
    </source>
</evidence>
<dbReference type="InterPro" id="IPR051677">
    <property type="entry name" value="AfsR-DnrI-RedD_regulator"/>
</dbReference>
<keyword evidence="6" id="KW-0804">Transcription</keyword>
<keyword evidence="3" id="KW-0902">Two-component regulatory system</keyword>
<dbReference type="Gene3D" id="1.10.10.10">
    <property type="entry name" value="Winged helix-like DNA-binding domain superfamily/Winged helix DNA-binding domain"/>
    <property type="match status" value="1"/>
</dbReference>
<dbReference type="SUPFAM" id="SSF52540">
    <property type="entry name" value="P-loop containing nucleoside triphosphate hydrolases"/>
    <property type="match status" value="1"/>
</dbReference>
<accession>A0A7W7PFF6</accession>
<dbReference type="Gene3D" id="3.40.50.300">
    <property type="entry name" value="P-loop containing nucleotide triphosphate hydrolases"/>
    <property type="match status" value="1"/>
</dbReference>
<evidence type="ECO:0000256" key="5">
    <source>
        <dbReference type="ARBA" id="ARBA00023125"/>
    </source>
</evidence>
<dbReference type="PROSITE" id="PS51755">
    <property type="entry name" value="OMPR_PHOB"/>
    <property type="match status" value="1"/>
</dbReference>
<sequence length="985" mass="105139">MTAPPVLDPAPNGPPALRFAVLGPLRAWHGENALPLNAPRTQAVLAVLVLRAGRPASARELIGAVWGDDAPPRALGALRTHISGLRRLLEPGRGPRTPARVLVSAEGGYALRPGPGALDLAVFEQHAADAGRARAAGRLEEARELLDSALALWAGAPLAGVPGPYANAERTRLTERRLTVLEERWEVETELGGHTAAIAALGVLAAEHPWRERIQELLMTVLYRAGRQADALEVYARARRALADQLGVEPGPGLARLQRRVLAAEPGPADPAGLLRLVAPSPLPAQLPYDTEDFTGREDSVAQLCAALDSSGIVALSAISGMGGVGKTTLAVHVAHRTRDRFPDGQLYADLRGTDPRPAEPMHVLDRFLRALGVQPGHIPALPDERAALYRSRLADRRVLVVLDNARDLAQIRDLLPGSPGTAVLLTSRSRLAGLTGATLVDVRPMVPREALALLARIVGEERVNAEPRAAAEVVESCGGLPLALRIVAARLVAGPDRTLAQAAALLADERRRLRVLRAEDAAVETTFRLGTGLLDDEQSRAFRLLALPDAPELTLPEVAAVLDRPRRAAEDLCESLVDLSLLESLSPGRYRYHDLLRLFARQAAADEMPDGERTAALTRLLHFLLATARNAHRTTMPDDVFPGFPGDPAPPCSAGLTFATQQEATGWLVDTQVSLLGVIEQGARDTRVPLAVCADLLVAVDPLGRMGVRPYGLERAARAVCEAAERAGDTRAEARARYMLGGAMSQRFELDAAVPEFDRVVELCRAAGDRALLGPVLIALGGCALARRDFTTARDMLTEALALSRAVHSRGSEAYALGFLAIARLATGESESAVATGREAVAITRATGDRAGEANALHNLSQVCLWTGRTEESLDCLHESLRLWRETGSLYRESLLLGALAQAYNFAGRPAEAAEHAETARDIAERHGDGYFLGRALAQLGHAHEAQGHHAEATVCFRKAYDIFHGLGLPDADDLAPHRPAGAG</sequence>
<evidence type="ECO:0000256" key="2">
    <source>
        <dbReference type="ARBA" id="ARBA00022737"/>
    </source>
</evidence>
<keyword evidence="10" id="KW-1185">Reference proteome</keyword>
<dbReference type="Pfam" id="PF13181">
    <property type="entry name" value="TPR_8"/>
    <property type="match status" value="1"/>
</dbReference>
<dbReference type="InterPro" id="IPR016032">
    <property type="entry name" value="Sig_transdc_resp-reg_C-effctor"/>
</dbReference>
<keyword evidence="2" id="KW-0677">Repeat</keyword>
<feature type="DNA-binding region" description="OmpR/PhoB-type" evidence="7">
    <location>
        <begin position="4"/>
        <end position="113"/>
    </location>
</feature>
<dbReference type="SMART" id="SM01043">
    <property type="entry name" value="BTAD"/>
    <property type="match status" value="1"/>
</dbReference>
<keyword evidence="5 7" id="KW-0238">DNA-binding</keyword>
<dbReference type="EMBL" id="JACHJG010000006">
    <property type="protein sequence ID" value="MBB4887193.1"/>
    <property type="molecule type" value="Genomic_DNA"/>
</dbReference>
<dbReference type="Pfam" id="PF03704">
    <property type="entry name" value="BTAD"/>
    <property type="match status" value="1"/>
</dbReference>
<dbReference type="SUPFAM" id="SSF48452">
    <property type="entry name" value="TPR-like"/>
    <property type="match status" value="3"/>
</dbReference>
<dbReference type="InterPro" id="IPR019734">
    <property type="entry name" value="TPR_rpt"/>
</dbReference>
<protein>
    <submittedName>
        <fullName evidence="9">DNA-binding SARP family transcriptional activator</fullName>
    </submittedName>
</protein>
<dbReference type="PANTHER" id="PTHR35807:SF1">
    <property type="entry name" value="TRANSCRIPTIONAL REGULATOR REDD"/>
    <property type="match status" value="1"/>
</dbReference>
<evidence type="ECO:0000313" key="9">
    <source>
        <dbReference type="EMBL" id="MBB4887193.1"/>
    </source>
</evidence>
<dbReference type="InterPro" id="IPR002182">
    <property type="entry name" value="NB-ARC"/>
</dbReference>
<keyword evidence="4" id="KW-0805">Transcription regulation</keyword>
<dbReference type="InterPro" id="IPR042197">
    <property type="entry name" value="Apaf_helical"/>
</dbReference>
<dbReference type="InterPro" id="IPR027417">
    <property type="entry name" value="P-loop_NTPase"/>
</dbReference>
<evidence type="ECO:0000256" key="1">
    <source>
        <dbReference type="ARBA" id="ARBA00005820"/>
    </source>
</evidence>
<dbReference type="SUPFAM" id="SSF46894">
    <property type="entry name" value="C-terminal effector domain of the bipartite response regulators"/>
    <property type="match status" value="1"/>
</dbReference>
<reference evidence="9 10" key="1">
    <citation type="submission" date="2020-08" db="EMBL/GenBank/DDBJ databases">
        <title>Genomic Encyclopedia of Type Strains, Phase III (KMG-III): the genomes of soil and plant-associated and newly described type strains.</title>
        <authorList>
            <person name="Whitman W."/>
        </authorList>
    </citation>
    <scope>NUCLEOTIDE SEQUENCE [LARGE SCALE GENOMIC DNA]</scope>
    <source>
        <strain evidence="9 10">CECT 3265</strain>
    </source>
</reference>
<comment type="caution">
    <text evidence="9">The sequence shown here is derived from an EMBL/GenBank/DDBJ whole genome shotgun (WGS) entry which is preliminary data.</text>
</comment>
<dbReference type="GO" id="GO:0043531">
    <property type="term" value="F:ADP binding"/>
    <property type="evidence" value="ECO:0007669"/>
    <property type="project" value="InterPro"/>
</dbReference>
<dbReference type="InterPro" id="IPR036388">
    <property type="entry name" value="WH-like_DNA-bd_sf"/>
</dbReference>
<dbReference type="AlphaFoldDB" id="A0A7W7PFF6"/>
<evidence type="ECO:0000313" key="10">
    <source>
        <dbReference type="Proteomes" id="UP000556436"/>
    </source>
</evidence>
<dbReference type="InterPro" id="IPR005158">
    <property type="entry name" value="BTAD"/>
</dbReference>
<dbReference type="GO" id="GO:0003677">
    <property type="term" value="F:DNA binding"/>
    <property type="evidence" value="ECO:0007669"/>
    <property type="project" value="UniProtKB-UniRule"/>
</dbReference>
<dbReference type="SMART" id="SM00862">
    <property type="entry name" value="Trans_reg_C"/>
    <property type="match status" value="1"/>
</dbReference>
<dbReference type="RefSeq" id="WP_184734235.1">
    <property type="nucleotide sequence ID" value="NZ_BMRW01000002.1"/>
</dbReference>
<feature type="domain" description="OmpR/PhoB-type" evidence="8">
    <location>
        <begin position="4"/>
        <end position="113"/>
    </location>
</feature>
<dbReference type="GO" id="GO:0006355">
    <property type="term" value="P:regulation of DNA-templated transcription"/>
    <property type="evidence" value="ECO:0007669"/>
    <property type="project" value="InterPro"/>
</dbReference>
<dbReference type="PANTHER" id="PTHR35807">
    <property type="entry name" value="TRANSCRIPTIONAL REGULATOR REDD-RELATED"/>
    <property type="match status" value="1"/>
</dbReference>
<dbReference type="Gene3D" id="1.25.40.10">
    <property type="entry name" value="Tetratricopeptide repeat domain"/>
    <property type="match status" value="2"/>
</dbReference>
<dbReference type="Pfam" id="PF13424">
    <property type="entry name" value="TPR_12"/>
    <property type="match status" value="1"/>
</dbReference>
<dbReference type="CDD" id="cd15831">
    <property type="entry name" value="BTAD"/>
    <property type="match status" value="1"/>
</dbReference>
<evidence type="ECO:0000256" key="6">
    <source>
        <dbReference type="ARBA" id="ARBA00023163"/>
    </source>
</evidence>
<dbReference type="GO" id="GO:0000160">
    <property type="term" value="P:phosphorelay signal transduction system"/>
    <property type="evidence" value="ECO:0007669"/>
    <property type="project" value="UniProtKB-KW"/>
</dbReference>
<evidence type="ECO:0000259" key="8">
    <source>
        <dbReference type="PROSITE" id="PS51755"/>
    </source>
</evidence>
<gene>
    <name evidence="9" type="ORF">FHS38_003247</name>
</gene>
<dbReference type="Pfam" id="PF00931">
    <property type="entry name" value="NB-ARC"/>
    <property type="match status" value="1"/>
</dbReference>
<dbReference type="InterPro" id="IPR001867">
    <property type="entry name" value="OmpR/PhoB-type_DNA-bd"/>
</dbReference>
<name>A0A7W7PFF6_STRNE</name>
<evidence type="ECO:0000256" key="3">
    <source>
        <dbReference type="ARBA" id="ARBA00023012"/>
    </source>
</evidence>